<dbReference type="Proteomes" id="UP000005220">
    <property type="component" value="Chromosome 2"/>
</dbReference>
<dbReference type="AlphaFoldDB" id="H2APT0"/>
<dbReference type="KEGG" id="kaf:KAFR_0B00820"/>
<dbReference type="InParanoid" id="H2APT0"/>
<protein>
    <submittedName>
        <fullName evidence="2">Uncharacterized protein</fullName>
    </submittedName>
</protein>
<gene>
    <name evidence="2" type="primary">KAFR0B00820</name>
    <name evidence="2" type="ORF">KAFR_0B00820</name>
</gene>
<reference evidence="2 3" key="1">
    <citation type="journal article" date="2011" name="Proc. Natl. Acad. Sci. U.S.A.">
        <title>Evolutionary erosion of yeast sex chromosomes by mating-type switching accidents.</title>
        <authorList>
            <person name="Gordon J.L."/>
            <person name="Armisen D."/>
            <person name="Proux-Wera E."/>
            <person name="Oheigeartaigh S.S."/>
            <person name="Byrne K.P."/>
            <person name="Wolfe K.H."/>
        </authorList>
    </citation>
    <scope>NUCLEOTIDE SEQUENCE [LARGE SCALE GENOMIC DNA]</scope>
    <source>
        <strain evidence="3">ATCC 22294 / BCRC 22015 / CBS 2517 / CECT 1963 / NBRC 1671 / NRRL Y-8276</strain>
    </source>
</reference>
<evidence type="ECO:0000256" key="1">
    <source>
        <dbReference type="SAM" id="MobiDB-lite"/>
    </source>
</evidence>
<evidence type="ECO:0000313" key="2">
    <source>
        <dbReference type="EMBL" id="CCF56380.1"/>
    </source>
</evidence>
<keyword evidence="3" id="KW-1185">Reference proteome</keyword>
<dbReference type="RefSeq" id="XP_003955515.1">
    <property type="nucleotide sequence ID" value="XM_003955466.1"/>
</dbReference>
<dbReference type="OrthoDB" id="4063176at2759"/>
<name>H2APT0_KAZAF</name>
<dbReference type="HOGENOM" id="CLU_2184368_0_0_1"/>
<proteinExistence type="predicted"/>
<organism evidence="2 3">
    <name type="scientific">Kazachstania africana (strain ATCC 22294 / BCRC 22015 / CBS 2517 / CECT 1963 / NBRC 1671 / NRRL Y-8276)</name>
    <name type="common">Yeast</name>
    <name type="synonym">Kluyveromyces africanus</name>
    <dbReference type="NCBI Taxonomy" id="1071382"/>
    <lineage>
        <taxon>Eukaryota</taxon>
        <taxon>Fungi</taxon>
        <taxon>Dikarya</taxon>
        <taxon>Ascomycota</taxon>
        <taxon>Saccharomycotina</taxon>
        <taxon>Saccharomycetes</taxon>
        <taxon>Saccharomycetales</taxon>
        <taxon>Saccharomycetaceae</taxon>
        <taxon>Kazachstania</taxon>
    </lineage>
</organism>
<accession>H2APT0</accession>
<feature type="region of interest" description="Disordered" evidence="1">
    <location>
        <begin position="80"/>
        <end position="109"/>
    </location>
</feature>
<dbReference type="GeneID" id="13882604"/>
<evidence type="ECO:0000313" key="3">
    <source>
        <dbReference type="Proteomes" id="UP000005220"/>
    </source>
</evidence>
<dbReference type="EMBL" id="HE650822">
    <property type="protein sequence ID" value="CCF56380.1"/>
    <property type="molecule type" value="Genomic_DNA"/>
</dbReference>
<sequence length="109" mass="12636">MVVRKSLSKSMLDNEVPMVYATGNNEFCVALSESQGFHWNQDLFVSQYQQFYKVEYDGFIKDRRYGRSNNCVSLSYDSKNGVSNRQNPEIVEVESDTSEKNRFRGLISK</sequence>